<gene>
    <name evidence="4" type="ORF">ACFOUW_02170</name>
</gene>
<dbReference type="Proteomes" id="UP001595699">
    <property type="component" value="Unassembled WGS sequence"/>
</dbReference>
<proteinExistence type="predicted"/>
<dbReference type="Gene3D" id="3.30.360.10">
    <property type="entry name" value="Dihydrodipicolinate Reductase, domain 2"/>
    <property type="match status" value="1"/>
</dbReference>
<reference evidence="5" key="1">
    <citation type="journal article" date="2019" name="Int. J. Syst. Evol. Microbiol.">
        <title>The Global Catalogue of Microorganisms (GCM) 10K type strain sequencing project: providing services to taxonomists for standard genome sequencing and annotation.</title>
        <authorList>
            <consortium name="The Broad Institute Genomics Platform"/>
            <consortium name="The Broad Institute Genome Sequencing Center for Infectious Disease"/>
            <person name="Wu L."/>
            <person name="Ma J."/>
        </authorList>
    </citation>
    <scope>NUCLEOTIDE SEQUENCE [LARGE SCALE GENOMIC DNA]</scope>
    <source>
        <strain evidence="5">CGMCC 4.7241</strain>
    </source>
</reference>
<name>A0ABV7Y4E8_9ACTN</name>
<dbReference type="InterPro" id="IPR036291">
    <property type="entry name" value="NAD(P)-bd_dom_sf"/>
</dbReference>
<dbReference type="Pfam" id="PF01408">
    <property type="entry name" value="GFO_IDH_MocA"/>
    <property type="match status" value="1"/>
</dbReference>
<evidence type="ECO:0000313" key="4">
    <source>
        <dbReference type="EMBL" id="MFC3759634.1"/>
    </source>
</evidence>
<organism evidence="4 5">
    <name type="scientific">Tenggerimyces flavus</name>
    <dbReference type="NCBI Taxonomy" id="1708749"/>
    <lineage>
        <taxon>Bacteria</taxon>
        <taxon>Bacillati</taxon>
        <taxon>Actinomycetota</taxon>
        <taxon>Actinomycetes</taxon>
        <taxon>Propionibacteriales</taxon>
        <taxon>Nocardioidaceae</taxon>
        <taxon>Tenggerimyces</taxon>
    </lineage>
</organism>
<dbReference type="Gene3D" id="3.40.50.720">
    <property type="entry name" value="NAD(P)-binding Rossmann-like Domain"/>
    <property type="match status" value="1"/>
</dbReference>
<sequence>MTSDDLAAASDAAVQTPLRVGVIGLGFAGQAALRGYLALPGVEVVGIAGLETDRLKQLGEEHNIPHLFERYEDLLALDELDAVSVATPTKLHAPISIAALESGRHVLCEKPLARSGAEAEEIVNAAVKAGRVLKVIFNHRERGDVAVLKQQIDAGQLGRVYYAKARWLRRNGIPGLGSWFTNRELAGGGPLIDLGVHILDMALYLLGEPKVLTVTASTFAELGPRGLGGSTSSKLQVGSAYEVEDLATAFIRLEGGGTLLVETSWASFRKPGDDFGVTLYGTDGGAEIAVENYAPEDTLRIYTDVAGVPAEVRPATQRGGGHSAVVSEFVDIIRAGDWSSHVGRDALTRARIIDACYASALEGREVAITDAP</sequence>
<dbReference type="EMBL" id="JBHRZH010000001">
    <property type="protein sequence ID" value="MFC3759634.1"/>
    <property type="molecule type" value="Genomic_DNA"/>
</dbReference>
<accession>A0ABV7Y4E8</accession>
<evidence type="ECO:0000259" key="3">
    <source>
        <dbReference type="Pfam" id="PF22725"/>
    </source>
</evidence>
<keyword evidence="1" id="KW-0560">Oxidoreductase</keyword>
<feature type="domain" description="GFO/IDH/MocA-like oxidoreductase" evidence="3">
    <location>
        <begin position="147"/>
        <end position="286"/>
    </location>
</feature>
<dbReference type="PANTHER" id="PTHR43818:SF11">
    <property type="entry name" value="BCDNA.GH03377"/>
    <property type="match status" value="1"/>
</dbReference>
<dbReference type="InterPro" id="IPR050463">
    <property type="entry name" value="Gfo/Idh/MocA_oxidrdct_glycsds"/>
</dbReference>
<protein>
    <submittedName>
        <fullName evidence="4">Gfo/Idh/MocA family protein</fullName>
    </submittedName>
</protein>
<comment type="caution">
    <text evidence="4">The sequence shown here is derived from an EMBL/GenBank/DDBJ whole genome shotgun (WGS) entry which is preliminary data.</text>
</comment>
<evidence type="ECO:0000313" key="5">
    <source>
        <dbReference type="Proteomes" id="UP001595699"/>
    </source>
</evidence>
<feature type="domain" description="Gfo/Idh/MocA-like oxidoreductase N-terminal" evidence="2">
    <location>
        <begin position="18"/>
        <end position="136"/>
    </location>
</feature>
<dbReference type="InterPro" id="IPR055170">
    <property type="entry name" value="GFO_IDH_MocA-like_dom"/>
</dbReference>
<evidence type="ECO:0000259" key="2">
    <source>
        <dbReference type="Pfam" id="PF01408"/>
    </source>
</evidence>
<dbReference type="PANTHER" id="PTHR43818">
    <property type="entry name" value="BCDNA.GH03377"/>
    <property type="match status" value="1"/>
</dbReference>
<dbReference type="InterPro" id="IPR000683">
    <property type="entry name" value="Gfo/Idh/MocA-like_OxRdtase_N"/>
</dbReference>
<dbReference type="Pfam" id="PF22725">
    <property type="entry name" value="GFO_IDH_MocA_C3"/>
    <property type="match status" value="1"/>
</dbReference>
<dbReference type="RefSeq" id="WP_205121996.1">
    <property type="nucleotide sequence ID" value="NZ_JAFBCM010000001.1"/>
</dbReference>
<dbReference type="SUPFAM" id="SSF51735">
    <property type="entry name" value="NAD(P)-binding Rossmann-fold domains"/>
    <property type="match status" value="1"/>
</dbReference>
<evidence type="ECO:0000256" key="1">
    <source>
        <dbReference type="ARBA" id="ARBA00023002"/>
    </source>
</evidence>
<dbReference type="SUPFAM" id="SSF55347">
    <property type="entry name" value="Glyceraldehyde-3-phosphate dehydrogenase-like, C-terminal domain"/>
    <property type="match status" value="1"/>
</dbReference>
<keyword evidence="5" id="KW-1185">Reference proteome</keyword>